<reference evidence="3 4" key="1">
    <citation type="submission" date="2018-08" db="EMBL/GenBank/DDBJ databases">
        <title>A genome reference for cultivated species of the human gut microbiota.</title>
        <authorList>
            <person name="Zou Y."/>
            <person name="Xue W."/>
            <person name="Luo G."/>
        </authorList>
    </citation>
    <scope>NUCLEOTIDE SEQUENCE [LARGE SCALE GENOMIC DNA]</scope>
    <source>
        <strain evidence="3 4">AM26-26AC</strain>
    </source>
</reference>
<dbReference type="EMBL" id="QSLA01000006">
    <property type="protein sequence ID" value="RHF09396.1"/>
    <property type="molecule type" value="Genomic_DNA"/>
</dbReference>
<organism evidence="3 4">
    <name type="scientific">Bacteroides eggerthii</name>
    <dbReference type="NCBI Taxonomy" id="28111"/>
    <lineage>
        <taxon>Bacteria</taxon>
        <taxon>Pseudomonadati</taxon>
        <taxon>Bacteroidota</taxon>
        <taxon>Bacteroidia</taxon>
        <taxon>Bacteroidales</taxon>
        <taxon>Bacteroidaceae</taxon>
        <taxon>Bacteroides</taxon>
    </lineage>
</organism>
<dbReference type="InterPro" id="IPR050245">
    <property type="entry name" value="PrsA_foldase"/>
</dbReference>
<keyword evidence="1" id="KW-0697">Rotamase</keyword>
<dbReference type="InterPro" id="IPR000297">
    <property type="entry name" value="PPIase_PpiC"/>
</dbReference>
<feature type="domain" description="PpiC" evidence="2">
    <location>
        <begin position="149"/>
        <end position="247"/>
    </location>
</feature>
<sequence length="541" mass="62473">MGILFLKLYLCAVSAFDFVRFFKKVIMIKSCLAVIFLWLGWNVFAQQDPVLMRINGKDVLRSEFEYSYNRDKSLLALKHATPGKYVEHFVNFKLKVGDAEAAGLDTAFAFREEVENYRARLVESYLTDTVEADAAARRWYDRMKAHHRGGQVRVRHIFKYLPQNVSSDALRDAVARMDSIYEYLRKNPGDNAFDACVERFSDDKRSLWVSWLQMPVEFEDVAFELPVGGLSQPFFTPQGIHIVKVLERRELPPFEKVKDEIMARQSRHEADRGVEVQVEKLKKEYRYTPDKAGVDELTNSGHTSRTLFTLAGRSYTGTDFARFAAAYPAGVRKQLDAFIVKTVLDYENTCLEQKYPDLRCLVQDYKEQALLKKIIDKEIRKRAATDEAGLKAYFEKHRSDYQWEERRYRGIVLHGVSKRVVKQARKFLKSLPEEEWKDAIRLTFNAGAQPQIQVEQGVFAPGDNAYVDDLVFKGKDATPLVSFPFTAVLGKKVKGPDDYQEVKDRLVADYQTYLDGRWVDRLRSSAKVEINQEVLKTVNNH</sequence>
<accession>A0A414MDU0</accession>
<dbReference type="GO" id="GO:0003755">
    <property type="term" value="F:peptidyl-prolyl cis-trans isomerase activity"/>
    <property type="evidence" value="ECO:0007669"/>
    <property type="project" value="UniProtKB-KW"/>
</dbReference>
<dbReference type="InterPro" id="IPR046357">
    <property type="entry name" value="PPIase_dom_sf"/>
</dbReference>
<protein>
    <submittedName>
        <fullName evidence="3">Peptidylprolyl isomerase</fullName>
    </submittedName>
</protein>
<evidence type="ECO:0000256" key="1">
    <source>
        <dbReference type="PROSITE-ProRule" id="PRU00278"/>
    </source>
</evidence>
<proteinExistence type="predicted"/>
<dbReference type="Gene3D" id="3.10.50.40">
    <property type="match status" value="1"/>
</dbReference>
<dbReference type="Proteomes" id="UP000283538">
    <property type="component" value="Unassembled WGS sequence"/>
</dbReference>
<keyword evidence="1 3" id="KW-0413">Isomerase</keyword>
<dbReference type="PANTHER" id="PTHR47245:SF2">
    <property type="entry name" value="PEPTIDYL-PROLYL CIS-TRANS ISOMERASE HP_0175-RELATED"/>
    <property type="match status" value="1"/>
</dbReference>
<dbReference type="PROSITE" id="PS50198">
    <property type="entry name" value="PPIC_PPIASE_2"/>
    <property type="match status" value="1"/>
</dbReference>
<gene>
    <name evidence="3" type="ORF">DW701_06740</name>
</gene>
<evidence type="ECO:0000313" key="3">
    <source>
        <dbReference type="EMBL" id="RHF09396.1"/>
    </source>
</evidence>
<dbReference type="PANTHER" id="PTHR47245">
    <property type="entry name" value="PEPTIDYLPROLYL ISOMERASE"/>
    <property type="match status" value="1"/>
</dbReference>
<dbReference type="AlphaFoldDB" id="A0A414MDU0"/>
<name>A0A414MDU0_9BACE</name>
<dbReference type="Pfam" id="PF00639">
    <property type="entry name" value="Rotamase"/>
    <property type="match status" value="1"/>
</dbReference>
<evidence type="ECO:0000313" key="4">
    <source>
        <dbReference type="Proteomes" id="UP000283538"/>
    </source>
</evidence>
<dbReference type="SUPFAM" id="SSF54534">
    <property type="entry name" value="FKBP-like"/>
    <property type="match status" value="1"/>
</dbReference>
<comment type="caution">
    <text evidence="3">The sequence shown here is derived from an EMBL/GenBank/DDBJ whole genome shotgun (WGS) entry which is preliminary data.</text>
</comment>
<dbReference type="RefSeq" id="WP_118226958.1">
    <property type="nucleotide sequence ID" value="NZ_JAQECU010000014.1"/>
</dbReference>
<evidence type="ECO:0000259" key="2">
    <source>
        <dbReference type="PROSITE" id="PS50198"/>
    </source>
</evidence>